<evidence type="ECO:0008006" key="5">
    <source>
        <dbReference type="Google" id="ProtNLM"/>
    </source>
</evidence>
<feature type="transmembrane region" description="Helical" evidence="2">
    <location>
        <begin position="554"/>
        <end position="578"/>
    </location>
</feature>
<dbReference type="PANTHER" id="PTHR24177">
    <property type="entry name" value="CASKIN"/>
    <property type="match status" value="1"/>
</dbReference>
<keyword evidence="2" id="KW-0472">Membrane</keyword>
<comment type="caution">
    <text evidence="3">The sequence shown here is derived from an EMBL/GenBank/DDBJ whole genome shotgun (WGS) entry which is preliminary data.</text>
</comment>
<dbReference type="Pfam" id="PF12796">
    <property type="entry name" value="Ank_2"/>
    <property type="match status" value="1"/>
</dbReference>
<dbReference type="SUPFAM" id="SSF48403">
    <property type="entry name" value="Ankyrin repeat"/>
    <property type="match status" value="1"/>
</dbReference>
<evidence type="ECO:0000313" key="3">
    <source>
        <dbReference type="EMBL" id="KAK4259827.1"/>
    </source>
</evidence>
<sequence length="618" mass="71203">MSNNSNSSSACQQETPEEKLFIALMREEWNNVVKIFGQHRMIHDKKMGNMMTSADSSQYDEFLSDTVLHWAITNEAPEFVVEKLVDVIVEAGNDKALETLRASNSRGDTPLHCAATRGSRAICQHMTRVDESLVFERNSEGETPLFLAALLDHRLVFRFLHSICKRREPMLPSSIWKRTNGDTILHCTIRRKYFDLSCQIIELYKDQKIGSSFNTDGHLPLNELVMIPSAFNKGVLLRWWQKLLYHCYPGKVKKGPVYRIMDELVRQDPWYRENEKAKDMKNIVNLKFYPLLDMIIQKGRIKRSTALLIAAKNGLTEQVKKILDDIPVSIHDQLLIEKKNIVHVAIEERQSHVMEEVKKRKHWLVLREKVDVEGNNALHLAAKQSKYTANGIRGSVMQMQWEVMWFEYVKDSMPPYFISQPNKKGETPGEIFTNEHLKLISESNDSVQDTCGSYITASTFVTGSAFSACYQDLDRFGHTFSISVLISFLCSMTSLSTFLAIYLSRKEQPKGFRRSLPLKLCLGIFSFLASLLSMLVSFYAALSHDFEPKENYKLIISYGVVLLPVVLVYIFGQLPLYWHLLKFSLTKVPNPRILEEDNISRFFQDLRIEQQDHKQPNV</sequence>
<keyword evidence="2" id="KW-1133">Transmembrane helix</keyword>
<dbReference type="EMBL" id="JAWXYG010000011">
    <property type="protein sequence ID" value="KAK4259827.1"/>
    <property type="molecule type" value="Genomic_DNA"/>
</dbReference>
<dbReference type="InterPro" id="IPR002110">
    <property type="entry name" value="Ankyrin_rpt"/>
</dbReference>
<reference evidence="3" key="1">
    <citation type="submission" date="2023-10" db="EMBL/GenBank/DDBJ databases">
        <title>Chromosome-level genome of the transformable northern wattle, Acacia crassicarpa.</title>
        <authorList>
            <person name="Massaro I."/>
            <person name="Sinha N.R."/>
            <person name="Poethig S."/>
            <person name="Leichty A.R."/>
        </authorList>
    </citation>
    <scope>NUCLEOTIDE SEQUENCE</scope>
    <source>
        <strain evidence="3">Acra3RX</strain>
        <tissue evidence="3">Leaf</tissue>
    </source>
</reference>
<evidence type="ECO:0000256" key="2">
    <source>
        <dbReference type="SAM" id="Phobius"/>
    </source>
</evidence>
<evidence type="ECO:0000256" key="1">
    <source>
        <dbReference type="ARBA" id="ARBA00004413"/>
    </source>
</evidence>
<feature type="transmembrane region" description="Helical" evidence="2">
    <location>
        <begin position="480"/>
        <end position="504"/>
    </location>
</feature>
<evidence type="ECO:0000313" key="4">
    <source>
        <dbReference type="Proteomes" id="UP001293593"/>
    </source>
</evidence>
<dbReference type="Gene3D" id="1.25.40.20">
    <property type="entry name" value="Ankyrin repeat-containing domain"/>
    <property type="match status" value="2"/>
</dbReference>
<protein>
    <recommendedName>
        <fullName evidence="5">PGG domain-containing protein</fullName>
    </recommendedName>
</protein>
<dbReference type="GO" id="GO:0005886">
    <property type="term" value="C:plasma membrane"/>
    <property type="evidence" value="ECO:0007669"/>
    <property type="project" value="UniProtKB-SubCell"/>
</dbReference>
<dbReference type="SMART" id="SM00248">
    <property type="entry name" value="ANK"/>
    <property type="match status" value="6"/>
</dbReference>
<dbReference type="AlphaFoldDB" id="A0AAE1IXM2"/>
<accession>A0AAE1IXM2</accession>
<proteinExistence type="predicted"/>
<dbReference type="InterPro" id="IPR036770">
    <property type="entry name" value="Ankyrin_rpt-contain_sf"/>
</dbReference>
<dbReference type="PANTHER" id="PTHR24177:SF103">
    <property type="entry name" value="PGG DOMAIN-CONTAINING PROTEIN"/>
    <property type="match status" value="1"/>
</dbReference>
<keyword evidence="2" id="KW-0812">Transmembrane</keyword>
<keyword evidence="4" id="KW-1185">Reference proteome</keyword>
<comment type="subcellular location">
    <subcellularLocation>
        <location evidence="1">Cell membrane</location>
        <topology evidence="1">Peripheral membrane protein</topology>
        <orientation evidence="1">Cytoplasmic side</orientation>
    </subcellularLocation>
</comment>
<feature type="transmembrane region" description="Helical" evidence="2">
    <location>
        <begin position="516"/>
        <end position="542"/>
    </location>
</feature>
<organism evidence="3 4">
    <name type="scientific">Acacia crassicarpa</name>
    <name type="common">northern wattle</name>
    <dbReference type="NCBI Taxonomy" id="499986"/>
    <lineage>
        <taxon>Eukaryota</taxon>
        <taxon>Viridiplantae</taxon>
        <taxon>Streptophyta</taxon>
        <taxon>Embryophyta</taxon>
        <taxon>Tracheophyta</taxon>
        <taxon>Spermatophyta</taxon>
        <taxon>Magnoliopsida</taxon>
        <taxon>eudicotyledons</taxon>
        <taxon>Gunneridae</taxon>
        <taxon>Pentapetalae</taxon>
        <taxon>rosids</taxon>
        <taxon>fabids</taxon>
        <taxon>Fabales</taxon>
        <taxon>Fabaceae</taxon>
        <taxon>Caesalpinioideae</taxon>
        <taxon>mimosoid clade</taxon>
        <taxon>Acacieae</taxon>
        <taxon>Acacia</taxon>
    </lineage>
</organism>
<gene>
    <name evidence="3" type="ORF">QN277_006119</name>
</gene>
<name>A0AAE1IXM2_9FABA</name>
<dbReference type="Proteomes" id="UP001293593">
    <property type="component" value="Unassembled WGS sequence"/>
</dbReference>